<evidence type="ECO:0000313" key="2">
    <source>
        <dbReference type="Proteomes" id="UP000492821"/>
    </source>
</evidence>
<evidence type="ECO:0000313" key="3">
    <source>
        <dbReference type="WBParaSite" id="Pan_g14598.t1"/>
    </source>
</evidence>
<sequence>MSAPWILRSLCLFLFIFSFTNAQATSILEFNGVLEAHFARENQISKEQWEDALPTEYERTEAVGLVNYLMSLLTFSNVTHSSVLSLFPRLRNFVNITFFEDKYAVVHEILRDDADNRSLQPFSRYWGYVVITGRKYATKPYLHHSSPHFESDGDVGNQSAAIFEATASRSLVVAGASRYAVRDNNATNPCAKNYAVADAAHNNLTMFHTFNTAIFKVSKVIEATTVLPDDIFLQWHGMSERSCIASPVLISIGAKGTDEVYNDPNLTANKLKLAYGNGAHNPMEDPSCNLAATTNIFGRLINGVPEDEVCLHSAAEDDIKGQFLHLEQKRQARDDHLSWIKATQKAFRES</sequence>
<evidence type="ECO:0000256" key="1">
    <source>
        <dbReference type="SAM" id="SignalP"/>
    </source>
</evidence>
<accession>A0A7E4UZ44</accession>
<proteinExistence type="predicted"/>
<feature type="chain" id="PRO_5028983016" evidence="1">
    <location>
        <begin position="23"/>
        <end position="350"/>
    </location>
</feature>
<keyword evidence="2" id="KW-1185">Reference proteome</keyword>
<dbReference type="WBParaSite" id="Pan_g14598.t1">
    <property type="protein sequence ID" value="Pan_g14598.t1"/>
    <property type="gene ID" value="Pan_g14598"/>
</dbReference>
<reference evidence="2" key="1">
    <citation type="journal article" date="2013" name="Genetics">
        <title>The draft genome and transcriptome of Panagrellus redivivus are shaped by the harsh demands of a free-living lifestyle.</title>
        <authorList>
            <person name="Srinivasan J."/>
            <person name="Dillman A.R."/>
            <person name="Macchietto M.G."/>
            <person name="Heikkinen L."/>
            <person name="Lakso M."/>
            <person name="Fracchia K.M."/>
            <person name="Antoshechkin I."/>
            <person name="Mortazavi A."/>
            <person name="Wong G."/>
            <person name="Sternberg P.W."/>
        </authorList>
    </citation>
    <scope>NUCLEOTIDE SEQUENCE [LARGE SCALE GENOMIC DNA]</scope>
    <source>
        <strain evidence="2">MT8872</strain>
    </source>
</reference>
<protein>
    <submittedName>
        <fullName evidence="3">DDE Tnp4 domain-containing protein</fullName>
    </submittedName>
</protein>
<name>A0A7E4UZ44_PANRE</name>
<reference evidence="3" key="2">
    <citation type="submission" date="2020-10" db="UniProtKB">
        <authorList>
            <consortium name="WormBaseParasite"/>
        </authorList>
    </citation>
    <scope>IDENTIFICATION</scope>
</reference>
<dbReference type="Proteomes" id="UP000492821">
    <property type="component" value="Unassembled WGS sequence"/>
</dbReference>
<dbReference type="AlphaFoldDB" id="A0A7E4UZ44"/>
<feature type="signal peptide" evidence="1">
    <location>
        <begin position="1"/>
        <end position="22"/>
    </location>
</feature>
<keyword evidence="1" id="KW-0732">Signal</keyword>
<organism evidence="2 3">
    <name type="scientific">Panagrellus redivivus</name>
    <name type="common">Microworm</name>
    <dbReference type="NCBI Taxonomy" id="6233"/>
    <lineage>
        <taxon>Eukaryota</taxon>
        <taxon>Metazoa</taxon>
        <taxon>Ecdysozoa</taxon>
        <taxon>Nematoda</taxon>
        <taxon>Chromadorea</taxon>
        <taxon>Rhabditida</taxon>
        <taxon>Tylenchina</taxon>
        <taxon>Panagrolaimomorpha</taxon>
        <taxon>Panagrolaimoidea</taxon>
        <taxon>Panagrolaimidae</taxon>
        <taxon>Panagrellus</taxon>
    </lineage>
</organism>